<keyword evidence="6 7" id="KW-0472">Membrane</keyword>
<evidence type="ECO:0000256" key="6">
    <source>
        <dbReference type="ARBA" id="ARBA00023136"/>
    </source>
</evidence>
<evidence type="ECO:0000256" key="5">
    <source>
        <dbReference type="ARBA" id="ARBA00022989"/>
    </source>
</evidence>
<keyword evidence="3" id="KW-0547">Nucleotide-binding</keyword>
<dbReference type="EMBL" id="JACMRX010000004">
    <property type="protein sequence ID" value="KAF7990337.1"/>
    <property type="molecule type" value="Genomic_DNA"/>
</dbReference>
<dbReference type="PROSITE" id="PS50893">
    <property type="entry name" value="ABC_TRANSPORTER_2"/>
    <property type="match status" value="2"/>
</dbReference>
<name>A0A834XRG6_APHGI</name>
<feature type="transmembrane region" description="Helical" evidence="7">
    <location>
        <begin position="344"/>
        <end position="371"/>
    </location>
</feature>
<dbReference type="GO" id="GO:0016887">
    <property type="term" value="F:ATP hydrolysis activity"/>
    <property type="evidence" value="ECO:0007669"/>
    <property type="project" value="InterPro"/>
</dbReference>
<proteinExistence type="predicted"/>
<feature type="domain" description="ABC transporter" evidence="8">
    <location>
        <begin position="531"/>
        <end position="768"/>
    </location>
</feature>
<dbReference type="PANTHER" id="PTHR19229:SF250">
    <property type="entry name" value="ABC TRANSPORTER DOMAIN-CONTAINING PROTEIN-RELATED"/>
    <property type="match status" value="1"/>
</dbReference>
<feature type="transmembrane region" description="Helical" evidence="7">
    <location>
        <begin position="1038"/>
        <end position="1056"/>
    </location>
</feature>
<dbReference type="InterPro" id="IPR013525">
    <property type="entry name" value="ABC2_TM"/>
</dbReference>
<dbReference type="InterPro" id="IPR003439">
    <property type="entry name" value="ABC_transporter-like_ATP-bd"/>
</dbReference>
<comment type="subcellular location">
    <subcellularLocation>
        <location evidence="1">Membrane</location>
        <topology evidence="1">Multi-pass membrane protein</topology>
    </subcellularLocation>
</comment>
<organism evidence="9 10">
    <name type="scientific">Aphidius gifuensis</name>
    <name type="common">Parasitoid wasp</name>
    <dbReference type="NCBI Taxonomy" id="684658"/>
    <lineage>
        <taxon>Eukaryota</taxon>
        <taxon>Metazoa</taxon>
        <taxon>Ecdysozoa</taxon>
        <taxon>Arthropoda</taxon>
        <taxon>Hexapoda</taxon>
        <taxon>Insecta</taxon>
        <taxon>Pterygota</taxon>
        <taxon>Neoptera</taxon>
        <taxon>Endopterygota</taxon>
        <taxon>Hymenoptera</taxon>
        <taxon>Apocrita</taxon>
        <taxon>Ichneumonoidea</taxon>
        <taxon>Braconidae</taxon>
        <taxon>Aphidiinae</taxon>
        <taxon>Aphidius</taxon>
    </lineage>
</organism>
<comment type="caution">
    <text evidence="9">The sequence shown here is derived from an EMBL/GenBank/DDBJ whole genome shotgun (WGS) entry which is preliminary data.</text>
</comment>
<dbReference type="CDD" id="cd03263">
    <property type="entry name" value="ABC_subfamily_A"/>
    <property type="match status" value="2"/>
</dbReference>
<feature type="transmembrane region" description="Helical" evidence="7">
    <location>
        <begin position="459"/>
        <end position="481"/>
    </location>
</feature>
<evidence type="ECO:0000313" key="10">
    <source>
        <dbReference type="Proteomes" id="UP000639338"/>
    </source>
</evidence>
<dbReference type="InterPro" id="IPR017871">
    <property type="entry name" value="ABC_transporter-like_CS"/>
</dbReference>
<dbReference type="FunFam" id="3.40.50.300:FF:000436">
    <property type="entry name" value="ATP binding cassette subfamily A member 9"/>
    <property type="match status" value="1"/>
</dbReference>
<evidence type="ECO:0000313" key="9">
    <source>
        <dbReference type="EMBL" id="KAF7990337.1"/>
    </source>
</evidence>
<dbReference type="InterPro" id="IPR003593">
    <property type="entry name" value="AAA+_ATPase"/>
</dbReference>
<dbReference type="FunFam" id="3.40.50.300:FF:002470">
    <property type="entry name" value="ABC transporter, putative"/>
    <property type="match status" value="1"/>
</dbReference>
<reference evidence="9 10" key="1">
    <citation type="submission" date="2020-08" db="EMBL/GenBank/DDBJ databases">
        <title>Aphidius gifuensis genome sequencing and assembly.</title>
        <authorList>
            <person name="Du Z."/>
        </authorList>
    </citation>
    <scope>NUCLEOTIDE SEQUENCE [LARGE SCALE GENOMIC DNA]</scope>
    <source>
        <strain evidence="9">YNYX2018</strain>
        <tissue evidence="9">Adults</tissue>
    </source>
</reference>
<evidence type="ECO:0000256" key="3">
    <source>
        <dbReference type="ARBA" id="ARBA00022741"/>
    </source>
</evidence>
<dbReference type="SUPFAM" id="SSF52540">
    <property type="entry name" value="P-loop containing nucleoside triphosphate hydrolases"/>
    <property type="match status" value="2"/>
</dbReference>
<feature type="transmembrane region" description="Helical" evidence="7">
    <location>
        <begin position="1090"/>
        <end position="1111"/>
    </location>
</feature>
<evidence type="ECO:0000256" key="2">
    <source>
        <dbReference type="ARBA" id="ARBA00022692"/>
    </source>
</evidence>
<evidence type="ECO:0000256" key="7">
    <source>
        <dbReference type="SAM" id="Phobius"/>
    </source>
</evidence>
<feature type="transmembrane region" description="Helical" evidence="7">
    <location>
        <begin position="1243"/>
        <end position="1265"/>
    </location>
</feature>
<feature type="transmembrane region" description="Helical" evidence="7">
    <location>
        <begin position="377"/>
        <end position="394"/>
    </location>
</feature>
<dbReference type="GO" id="GO:0005524">
    <property type="term" value="F:ATP binding"/>
    <property type="evidence" value="ECO:0007669"/>
    <property type="project" value="UniProtKB-KW"/>
</dbReference>
<dbReference type="SMART" id="SM00382">
    <property type="entry name" value="AAA"/>
    <property type="match status" value="2"/>
</dbReference>
<gene>
    <name evidence="9" type="ORF">HCN44_000142</name>
</gene>
<dbReference type="GO" id="GO:0140359">
    <property type="term" value="F:ABC-type transporter activity"/>
    <property type="evidence" value="ECO:0007669"/>
    <property type="project" value="InterPro"/>
</dbReference>
<feature type="domain" description="ABC transporter" evidence="8">
    <location>
        <begin position="1316"/>
        <end position="1552"/>
    </location>
</feature>
<feature type="transmembrane region" description="Helical" evidence="7">
    <location>
        <begin position="265"/>
        <end position="287"/>
    </location>
</feature>
<accession>A0A834XRG6</accession>
<evidence type="ECO:0000259" key="8">
    <source>
        <dbReference type="PROSITE" id="PS50893"/>
    </source>
</evidence>
<dbReference type="Pfam" id="PF00005">
    <property type="entry name" value="ABC_tran"/>
    <property type="match status" value="2"/>
</dbReference>
<keyword evidence="2 7" id="KW-0812">Transmembrane</keyword>
<feature type="transmembrane region" description="Helical" evidence="7">
    <location>
        <begin position="307"/>
        <end position="332"/>
    </location>
</feature>
<feature type="transmembrane region" description="Helical" evidence="7">
    <location>
        <begin position="1123"/>
        <end position="1142"/>
    </location>
</feature>
<evidence type="ECO:0000256" key="1">
    <source>
        <dbReference type="ARBA" id="ARBA00004141"/>
    </source>
</evidence>
<keyword evidence="10" id="KW-1185">Reference proteome</keyword>
<keyword evidence="4" id="KW-0067">ATP-binding</keyword>
<feature type="transmembrane region" description="Helical" evidence="7">
    <location>
        <begin position="891"/>
        <end position="912"/>
    </location>
</feature>
<dbReference type="PANTHER" id="PTHR19229">
    <property type="entry name" value="ATP-BINDING CASSETTE TRANSPORTER SUBFAMILY A ABCA"/>
    <property type="match status" value="1"/>
</dbReference>
<dbReference type="OrthoDB" id="10255969at2759"/>
<dbReference type="GO" id="GO:0016020">
    <property type="term" value="C:membrane"/>
    <property type="evidence" value="ECO:0007669"/>
    <property type="project" value="UniProtKB-SubCell"/>
</dbReference>
<dbReference type="Gene3D" id="3.40.50.300">
    <property type="entry name" value="P-loop containing nucleotide triphosphate hydrolases"/>
    <property type="match status" value="2"/>
</dbReference>
<keyword evidence="5 7" id="KW-1133">Transmembrane helix</keyword>
<dbReference type="Pfam" id="PF12698">
    <property type="entry name" value="ABC2_membrane_3"/>
    <property type="match status" value="1"/>
</dbReference>
<protein>
    <recommendedName>
        <fullName evidence="8">ABC transporter domain-containing protein</fullName>
    </recommendedName>
</protein>
<evidence type="ECO:0000256" key="4">
    <source>
        <dbReference type="ARBA" id="ARBA00022840"/>
    </source>
</evidence>
<feature type="transmembrane region" description="Helical" evidence="7">
    <location>
        <begin position="1187"/>
        <end position="1214"/>
    </location>
</feature>
<dbReference type="Proteomes" id="UP000639338">
    <property type="component" value="Unassembled WGS sequence"/>
</dbReference>
<feature type="transmembrane region" description="Helical" evidence="7">
    <location>
        <begin position="1154"/>
        <end position="1175"/>
    </location>
</feature>
<dbReference type="InterPro" id="IPR026082">
    <property type="entry name" value="ABCA"/>
</dbReference>
<sequence length="1642" mass="188277">MLLTIAIFMYFHHETLQVLKNSLSLYKSNFSFIEMDWNKRPEVMSRLYTLQSKYYEYKSLKILKQCPINNVINNNNITSDDKKCILKFINDKLLLKYEDTIDDTLLELYNECSLEHLDLENDKSIDCFLDSAERKETIHIRYSPKIDDTKRLMTLFERCSFSKFIDLKIHSYFNKNISSVNILFEDDKSNDTNKIFKNGLQYDIFVLSMQPNEIDSSVINLIQSCIDKSYIKLQTNTSIIDEPEFSTKEYSYFDRFKFIYLQSMSWSYSTVTLLVILITYLVEMTYIVKEKTSGSNVLMSLNGVDNWLNLLSWLVTGVIWNMPLVVTIVLLLKYSWVSDVHLFLTNGNTIVVILLLLLHVIHLFCFGYHVASYFNEVSVSLGIISVTYIFKLVVKFMSNKNIDTNRFDIYLGLFIPNFLIEEIFDEIKYHEVQGVGIGFTNMFLIEFDRKPFEASIGMIMILSIFAAMFHFFMALYIHAILPDKYGVKCHPFGWFLNKNKTENSQIQLDSDELEQNEDFEKIPAGSLVAGVQIRGLEKNYNTGLIRKNEFHALKGVSMDFYHGEITALLGHNGAGKTTMMSILSGLIESSNGVVIINGKNILDDNVINDNVGLCPQVNITVPDLNVYQQVLFFAKLRGKNKTPAQIKDDVDNLISKVNLQDKKNCIPDQLSGGQKRRLCLAMAVIGDANVLIFDEPTSGLDAESKREVWDIILALKSDKTILISTHDMEEADILGDRIAIMHSGRLSSYGSSMFLKKYHGNNQVEVSLSLEPDCDTSKILESICDNVKILNQRNNTIVLAIPNTQSLPEVLDKLENTKKHLGITGISASIISLEQVFVKVTNEHDDNIDEKNNEINNDSKLFDKTTGLDYFMQTFWGYLMKKYAYAMKNPWSFILRLILPCLITASMLLYLLESSEPIDTTNLSLNNQSILFYKKWKDTEDKLISNEHITKRISDKEMIVTAKFHKSNRTFNINQLFYLNNESDEYFKIINGIYNTLLKIYSNNSDLNIRADKSDIVALAIKKAQHRNEERISYIRKIAILEFMIILTIIFLSFYVTEPLGERTTGIKLLQDMTGASKILYWATMFIVDFVHYTITILLLLTSLILVDNILNTQLYNFENIPVLLLLFLAFGITGLPSVYVVSLFKISKLASKFFLIVLPLGISLLCEIFYGLLYKEYQDKNQPVPSVLILANIFLLIPQVNFCYSIIHFHWIIYNNAIYLINPNDRIIEPYWSFKKYGQLLSLPYCLIIFVISLIIFIAIMIIVEQKLITKIIRKIRKNNLSISTIETDELVQKETAIVSERIEKHLTKIADDDEDNENVFLAHELKKNYGNLQAVKGISFRVKTRECFGLLGVNGAGKSTTFKMLTGEESPHHGMMYLKQTGMHENHRKYLSQMGYCPQHDALIEPLNAWDHLYLFARLRGIPESQIKLSVEGWIKQLNLGACASRPSHTYSGGNKRRLNIALALIGRPSLILMDEPTTGVDPAARRSLWRTLNYCQNSGQSMILTSHSMEECEILCNRLVIMVNGKLVCVGAVQELKQRFGAGYNIHIKISHVSTAEDVQQIKFTIESTIICQKMDENSGFLGYHVTDPCATWTVMYGMMNTLKNNYKCIEDFTVLSSTLEQLFIQFARAENHHHENLP</sequence>
<dbReference type="PROSITE" id="PS00211">
    <property type="entry name" value="ABC_TRANSPORTER_1"/>
    <property type="match status" value="2"/>
</dbReference>
<dbReference type="InterPro" id="IPR027417">
    <property type="entry name" value="P-loop_NTPase"/>
</dbReference>